<evidence type="ECO:0000256" key="2">
    <source>
        <dbReference type="ARBA" id="ARBA00005262"/>
    </source>
</evidence>
<proteinExistence type="inferred from homology"/>
<protein>
    <submittedName>
        <fullName evidence="8">Chromate transporter</fullName>
    </submittedName>
</protein>
<dbReference type="GO" id="GO:0015109">
    <property type="term" value="F:chromate transmembrane transporter activity"/>
    <property type="evidence" value="ECO:0007669"/>
    <property type="project" value="InterPro"/>
</dbReference>
<evidence type="ECO:0000313" key="9">
    <source>
        <dbReference type="Proteomes" id="UP000242972"/>
    </source>
</evidence>
<evidence type="ECO:0000256" key="5">
    <source>
        <dbReference type="ARBA" id="ARBA00022989"/>
    </source>
</evidence>
<evidence type="ECO:0000256" key="4">
    <source>
        <dbReference type="ARBA" id="ARBA00022692"/>
    </source>
</evidence>
<keyword evidence="4 7" id="KW-0812">Transmembrane</keyword>
<comment type="subcellular location">
    <subcellularLocation>
        <location evidence="1">Cell membrane</location>
        <topology evidence="1">Multi-pass membrane protein</topology>
    </subcellularLocation>
</comment>
<comment type="similarity">
    <text evidence="2">Belongs to the chromate ion transporter (CHR) (TC 2.A.51) family.</text>
</comment>
<dbReference type="InterPro" id="IPR003370">
    <property type="entry name" value="Chromate_transpt"/>
</dbReference>
<dbReference type="InterPro" id="IPR052518">
    <property type="entry name" value="CHR_Transporter"/>
</dbReference>
<sequence length="173" mass="17773">MLSAIMSLLGHFLWVGTLGFGGGFGMIPLMKTVTLSHHWLGVSAFNEAIALGQITPGPVAISTTFIGYRVAGVGGALAATIAVFTPPVVIVAVLSRWYGKLKSVPGVQNVLYATLSGVVGLILGVTIMLGRSIVHSAEGGLFVVAAILAGRFKVPYWAIILAAGTVGAVLMRG</sequence>
<keyword evidence="5 7" id="KW-1133">Transmembrane helix</keyword>
<dbReference type="GO" id="GO:0005886">
    <property type="term" value="C:plasma membrane"/>
    <property type="evidence" value="ECO:0007669"/>
    <property type="project" value="UniProtKB-SubCell"/>
</dbReference>
<dbReference type="Pfam" id="PF02417">
    <property type="entry name" value="Chromate_transp"/>
    <property type="match status" value="1"/>
</dbReference>
<keyword evidence="6 7" id="KW-0472">Membrane</keyword>
<feature type="transmembrane region" description="Helical" evidence="7">
    <location>
        <begin position="76"/>
        <end position="98"/>
    </location>
</feature>
<dbReference type="EMBL" id="PXYW01000007">
    <property type="protein sequence ID" value="PSR34761.1"/>
    <property type="molecule type" value="Genomic_DNA"/>
</dbReference>
<evidence type="ECO:0000256" key="6">
    <source>
        <dbReference type="ARBA" id="ARBA00023136"/>
    </source>
</evidence>
<feature type="transmembrane region" description="Helical" evidence="7">
    <location>
        <begin position="110"/>
        <end position="134"/>
    </location>
</feature>
<evidence type="ECO:0000256" key="7">
    <source>
        <dbReference type="SAM" id="Phobius"/>
    </source>
</evidence>
<accession>A0A2T2XJU1</accession>
<comment type="caution">
    <text evidence="8">The sequence shown here is derived from an EMBL/GenBank/DDBJ whole genome shotgun (WGS) entry which is preliminary data.</text>
</comment>
<evidence type="ECO:0000313" key="8">
    <source>
        <dbReference type="EMBL" id="PSR34761.1"/>
    </source>
</evidence>
<dbReference type="PANTHER" id="PTHR43663:SF1">
    <property type="entry name" value="CHROMATE TRANSPORTER"/>
    <property type="match status" value="1"/>
</dbReference>
<evidence type="ECO:0000256" key="1">
    <source>
        <dbReference type="ARBA" id="ARBA00004651"/>
    </source>
</evidence>
<organism evidence="8 9">
    <name type="scientific">Sulfobacillus benefaciens</name>
    <dbReference type="NCBI Taxonomy" id="453960"/>
    <lineage>
        <taxon>Bacteria</taxon>
        <taxon>Bacillati</taxon>
        <taxon>Bacillota</taxon>
        <taxon>Clostridia</taxon>
        <taxon>Eubacteriales</taxon>
        <taxon>Clostridiales Family XVII. Incertae Sedis</taxon>
        <taxon>Sulfobacillus</taxon>
    </lineage>
</organism>
<dbReference type="AlphaFoldDB" id="A0A2T2XJU1"/>
<dbReference type="Proteomes" id="UP000242972">
    <property type="component" value="Unassembled WGS sequence"/>
</dbReference>
<reference evidence="8 9" key="1">
    <citation type="journal article" date="2014" name="BMC Genomics">
        <title>Comparison of environmental and isolate Sulfobacillus genomes reveals diverse carbon, sulfur, nitrogen, and hydrogen metabolisms.</title>
        <authorList>
            <person name="Justice N.B."/>
            <person name="Norman A."/>
            <person name="Brown C.T."/>
            <person name="Singh A."/>
            <person name="Thomas B.C."/>
            <person name="Banfield J.F."/>
        </authorList>
    </citation>
    <scope>NUCLEOTIDE SEQUENCE [LARGE SCALE GENOMIC DNA]</scope>
    <source>
        <strain evidence="8">AMDSBA4</strain>
    </source>
</reference>
<dbReference type="PANTHER" id="PTHR43663">
    <property type="entry name" value="CHROMATE TRANSPORT PROTEIN-RELATED"/>
    <property type="match status" value="1"/>
</dbReference>
<name>A0A2T2XJU1_9FIRM</name>
<gene>
    <name evidence="8" type="ORF">C7B46_04525</name>
</gene>
<keyword evidence="3" id="KW-1003">Cell membrane</keyword>
<evidence type="ECO:0000256" key="3">
    <source>
        <dbReference type="ARBA" id="ARBA00022475"/>
    </source>
</evidence>
<feature type="transmembrane region" description="Helical" evidence="7">
    <location>
        <begin position="12"/>
        <end position="30"/>
    </location>
</feature>